<comment type="caution">
    <text evidence="3">The sequence shown here is derived from an EMBL/GenBank/DDBJ whole genome shotgun (WGS) entry which is preliminary data.</text>
</comment>
<proteinExistence type="inferred from homology"/>
<dbReference type="STRING" id="914237.A0A1E1KSZ2"/>
<dbReference type="GO" id="GO:0004190">
    <property type="term" value="F:aspartic-type endopeptidase activity"/>
    <property type="evidence" value="ECO:0007669"/>
    <property type="project" value="InterPro"/>
</dbReference>
<dbReference type="Proteomes" id="UP000178129">
    <property type="component" value="Unassembled WGS sequence"/>
</dbReference>
<dbReference type="EMBL" id="FJUW01000021">
    <property type="protein sequence ID" value="CZT01112.1"/>
    <property type="molecule type" value="Genomic_DNA"/>
</dbReference>
<dbReference type="InterPro" id="IPR021109">
    <property type="entry name" value="Peptidase_aspartic_dom_sf"/>
</dbReference>
<dbReference type="InterPro" id="IPR033121">
    <property type="entry name" value="PEPTIDASE_A1"/>
</dbReference>
<dbReference type="Gene3D" id="2.40.70.10">
    <property type="entry name" value="Acid Proteases"/>
    <property type="match status" value="2"/>
</dbReference>
<organism evidence="3 4">
    <name type="scientific">Rhynchosporium graminicola</name>
    <dbReference type="NCBI Taxonomy" id="2792576"/>
    <lineage>
        <taxon>Eukaryota</taxon>
        <taxon>Fungi</taxon>
        <taxon>Dikarya</taxon>
        <taxon>Ascomycota</taxon>
        <taxon>Pezizomycotina</taxon>
        <taxon>Leotiomycetes</taxon>
        <taxon>Helotiales</taxon>
        <taxon>Ploettnerulaceae</taxon>
        <taxon>Rhynchosporium</taxon>
    </lineage>
</organism>
<dbReference type="PANTHER" id="PTHR47966:SF1">
    <property type="entry name" value="ASPARTYL PROTEINASE"/>
    <property type="match status" value="1"/>
</dbReference>
<keyword evidence="4" id="KW-1185">Reference proteome</keyword>
<evidence type="ECO:0000313" key="4">
    <source>
        <dbReference type="Proteomes" id="UP000178129"/>
    </source>
</evidence>
<dbReference type="InterPro" id="IPR001461">
    <property type="entry name" value="Aspartic_peptidase_A1"/>
</dbReference>
<name>A0A1E1KSZ2_9HELO</name>
<sequence length="339" mass="37114">MTYWLLELLEIRLGSQYMQSSVLLLTALPKLSDEETESGLQPTQIMSELISAAKSQLLSTQQMPDTGTPDFSLMSTLIPVASRGVAPVYDPSKSSTAVQTPGMTWAQGYGDGSIFFTGVVFRDTVTVGGSTVHNYEFEVCETSKSQVGGAPYGTFGLNIDPADPVFAVDFHKSKSRGVFGFGHVDRKKYVGEIAYTPVMADNGGEWVVSISGIVVGGTFIKGSFNVIIDTGNRYGFEIPRWALDRHFGQIPDISWDSYWTTYTFPCDYPLPDLVLGVGDTGSVRIPGFIIETFKEDKKANLCRTNLHEGGGWGKHIVELLFVVFDYGNKRVGLAQKSSY</sequence>
<dbReference type="PANTHER" id="PTHR47966">
    <property type="entry name" value="BETA-SITE APP-CLEAVING ENZYME, ISOFORM A-RELATED"/>
    <property type="match status" value="1"/>
</dbReference>
<dbReference type="PROSITE" id="PS51767">
    <property type="entry name" value="PEPTIDASE_A1"/>
    <property type="match status" value="1"/>
</dbReference>
<dbReference type="AlphaFoldDB" id="A0A1E1KSZ2"/>
<dbReference type="SUPFAM" id="SSF50630">
    <property type="entry name" value="Acid proteases"/>
    <property type="match status" value="1"/>
</dbReference>
<evidence type="ECO:0000259" key="2">
    <source>
        <dbReference type="PROSITE" id="PS51767"/>
    </source>
</evidence>
<gene>
    <name evidence="3" type="ORF">RCO7_02782</name>
</gene>
<evidence type="ECO:0000256" key="1">
    <source>
        <dbReference type="ARBA" id="ARBA00007447"/>
    </source>
</evidence>
<comment type="similarity">
    <text evidence="1">Belongs to the peptidase A1 family.</text>
</comment>
<dbReference type="Pfam" id="PF00026">
    <property type="entry name" value="Asp"/>
    <property type="match status" value="2"/>
</dbReference>
<dbReference type="InParanoid" id="A0A1E1KSZ2"/>
<protein>
    <recommendedName>
        <fullName evidence="2">Peptidase A1 domain-containing protein</fullName>
    </recommendedName>
</protein>
<dbReference type="GO" id="GO:0006508">
    <property type="term" value="P:proteolysis"/>
    <property type="evidence" value="ECO:0007669"/>
    <property type="project" value="InterPro"/>
</dbReference>
<feature type="domain" description="Peptidase A1" evidence="2">
    <location>
        <begin position="7"/>
        <end position="334"/>
    </location>
</feature>
<evidence type="ECO:0000313" key="3">
    <source>
        <dbReference type="EMBL" id="CZT01112.1"/>
    </source>
</evidence>
<accession>A0A1E1KSZ2</accession>
<reference evidence="4" key="1">
    <citation type="submission" date="2016-03" db="EMBL/GenBank/DDBJ databases">
        <authorList>
            <person name="Ploux O."/>
        </authorList>
    </citation>
    <scope>NUCLEOTIDE SEQUENCE [LARGE SCALE GENOMIC DNA]</scope>
    <source>
        <strain evidence="4">UK7</strain>
    </source>
</reference>